<protein>
    <submittedName>
        <fullName evidence="3">CD209 antigen-like protein</fullName>
    </submittedName>
</protein>
<dbReference type="AlphaFoldDB" id="A0A498M884"/>
<proteinExistence type="predicted"/>
<dbReference type="InterPro" id="IPR016187">
    <property type="entry name" value="CTDL_fold"/>
</dbReference>
<dbReference type="Proteomes" id="UP000290572">
    <property type="component" value="Unassembled WGS sequence"/>
</dbReference>
<evidence type="ECO:0000313" key="4">
    <source>
        <dbReference type="Proteomes" id="UP000290572"/>
    </source>
</evidence>
<dbReference type="SUPFAM" id="SSF56436">
    <property type="entry name" value="C-type lectin-like"/>
    <property type="match status" value="1"/>
</dbReference>
<evidence type="ECO:0000313" key="3">
    <source>
        <dbReference type="EMBL" id="RXN13835.1"/>
    </source>
</evidence>
<dbReference type="InterPro" id="IPR001304">
    <property type="entry name" value="C-type_lectin-like"/>
</dbReference>
<dbReference type="STRING" id="84645.A0A498M884"/>
<organism evidence="3 4">
    <name type="scientific">Labeo rohita</name>
    <name type="common">Indian major carp</name>
    <name type="synonym">Cyprinus rohita</name>
    <dbReference type="NCBI Taxonomy" id="84645"/>
    <lineage>
        <taxon>Eukaryota</taxon>
        <taxon>Metazoa</taxon>
        <taxon>Chordata</taxon>
        <taxon>Craniata</taxon>
        <taxon>Vertebrata</taxon>
        <taxon>Euteleostomi</taxon>
        <taxon>Actinopterygii</taxon>
        <taxon>Neopterygii</taxon>
        <taxon>Teleostei</taxon>
        <taxon>Ostariophysi</taxon>
        <taxon>Cypriniformes</taxon>
        <taxon>Cyprinidae</taxon>
        <taxon>Labeoninae</taxon>
        <taxon>Labeonini</taxon>
        <taxon>Labeo</taxon>
    </lineage>
</organism>
<dbReference type="PROSITE" id="PS50041">
    <property type="entry name" value="C_TYPE_LECTIN_2"/>
    <property type="match status" value="1"/>
</dbReference>
<name>A0A498M884_LABRO</name>
<dbReference type="Pfam" id="PF00059">
    <property type="entry name" value="Lectin_C"/>
    <property type="match status" value="1"/>
</dbReference>
<evidence type="ECO:0000259" key="1">
    <source>
        <dbReference type="PROSITE" id="PS50041"/>
    </source>
</evidence>
<gene>
    <name evidence="3" type="ORF">ROHU_028932</name>
    <name evidence="2" type="ORF">ROHU_033111</name>
</gene>
<accession>A0A498M884</accession>
<sequence length="134" mass="15747">MELVSVYKNDNHETCSRYNEMGLDRDGDIYPKLSQTEARAQNSWFFMSTEKKSWSDDRQYCRDRGADLVIINSEEKQRFISSFTTERAWIGLSDREQEGKMTWVDYSPLKQGNMTMEEEALQAPCFSKSELLPY</sequence>
<dbReference type="EMBL" id="QBIY01013384">
    <property type="protein sequence ID" value="RXN05990.1"/>
    <property type="molecule type" value="Genomic_DNA"/>
</dbReference>
<feature type="domain" description="C-type lectin" evidence="1">
    <location>
        <begin position="45"/>
        <end position="125"/>
    </location>
</feature>
<dbReference type="InterPro" id="IPR016186">
    <property type="entry name" value="C-type_lectin-like/link_sf"/>
</dbReference>
<dbReference type="EMBL" id="QBIY01012941">
    <property type="protein sequence ID" value="RXN13835.1"/>
    <property type="molecule type" value="Genomic_DNA"/>
</dbReference>
<dbReference type="Gene3D" id="3.10.100.10">
    <property type="entry name" value="Mannose-Binding Protein A, subunit A"/>
    <property type="match status" value="1"/>
</dbReference>
<evidence type="ECO:0000313" key="2">
    <source>
        <dbReference type="EMBL" id="RXN05990.1"/>
    </source>
</evidence>
<dbReference type="SMART" id="SM00034">
    <property type="entry name" value="CLECT"/>
    <property type="match status" value="1"/>
</dbReference>
<dbReference type="PANTHER" id="PTHR22802">
    <property type="entry name" value="C-TYPE LECTIN SUPERFAMILY MEMBER"/>
    <property type="match status" value="1"/>
</dbReference>
<keyword evidence="4" id="KW-1185">Reference proteome</keyword>
<reference evidence="3 4" key="1">
    <citation type="submission" date="2018-03" db="EMBL/GenBank/DDBJ databases">
        <title>Draft genome sequence of Rohu Carp (Labeo rohita).</title>
        <authorList>
            <person name="Das P."/>
            <person name="Kushwaha B."/>
            <person name="Joshi C.G."/>
            <person name="Kumar D."/>
            <person name="Nagpure N.S."/>
            <person name="Sahoo L."/>
            <person name="Das S.P."/>
            <person name="Bit A."/>
            <person name="Patnaik S."/>
            <person name="Meher P.K."/>
            <person name="Jayasankar P."/>
            <person name="Koringa P.G."/>
            <person name="Patel N.V."/>
            <person name="Hinsu A.T."/>
            <person name="Kumar R."/>
            <person name="Pandey M."/>
            <person name="Agarwal S."/>
            <person name="Srivastava S."/>
            <person name="Singh M."/>
            <person name="Iquebal M.A."/>
            <person name="Jaiswal S."/>
            <person name="Angadi U.B."/>
            <person name="Kumar N."/>
            <person name="Raza M."/>
            <person name="Shah T.M."/>
            <person name="Rai A."/>
            <person name="Jena J.K."/>
        </authorList>
    </citation>
    <scope>NUCLEOTIDE SEQUENCE [LARGE SCALE GENOMIC DNA]</scope>
    <source>
        <strain evidence="3">DASCIFA01</strain>
        <tissue evidence="3">Testis</tissue>
    </source>
</reference>
<comment type="caution">
    <text evidence="3">The sequence shown here is derived from an EMBL/GenBank/DDBJ whole genome shotgun (WGS) entry which is preliminary data.</text>
</comment>
<dbReference type="PANTHER" id="PTHR22802:SF471">
    <property type="entry name" value="CD209F ANTIGEN"/>
    <property type="match status" value="1"/>
</dbReference>
<dbReference type="InterPro" id="IPR051004">
    <property type="entry name" value="DC-SIGN_domain-containing"/>
</dbReference>